<name>A0A5A9XQI6_9BACT</name>
<dbReference type="GO" id="GO:0019867">
    <property type="term" value="C:outer membrane"/>
    <property type="evidence" value="ECO:0007669"/>
    <property type="project" value="InterPro"/>
</dbReference>
<evidence type="ECO:0008006" key="4">
    <source>
        <dbReference type="Google" id="ProtNLM"/>
    </source>
</evidence>
<reference evidence="2 3" key="1">
    <citation type="submission" date="2019-04" db="EMBL/GenBank/DDBJ databases">
        <title>Geobacter ruber sp. nov., ferric-reducing bacteria isolated from paddy soil.</title>
        <authorList>
            <person name="Xu Z."/>
            <person name="Masuda Y."/>
            <person name="Itoh H."/>
            <person name="Senoo K."/>
        </authorList>
    </citation>
    <scope>NUCLEOTIDE SEQUENCE [LARGE SCALE GENOMIC DNA]</scope>
    <source>
        <strain evidence="2 3">Red88</strain>
    </source>
</reference>
<dbReference type="GO" id="GO:0043165">
    <property type="term" value="P:Gram-negative-bacterium-type cell outer membrane assembly"/>
    <property type="evidence" value="ECO:0007669"/>
    <property type="project" value="InterPro"/>
</dbReference>
<dbReference type="AlphaFoldDB" id="A0A5A9XQI6"/>
<keyword evidence="3" id="KW-1185">Reference proteome</keyword>
<dbReference type="EMBL" id="SRSD01000001">
    <property type="protein sequence ID" value="KAA0895244.1"/>
    <property type="molecule type" value="Genomic_DNA"/>
</dbReference>
<evidence type="ECO:0000313" key="2">
    <source>
        <dbReference type="EMBL" id="KAA0895244.1"/>
    </source>
</evidence>
<keyword evidence="1" id="KW-0732">Signal</keyword>
<feature type="signal peptide" evidence="1">
    <location>
        <begin position="1"/>
        <end position="29"/>
    </location>
</feature>
<dbReference type="Gene3D" id="3.30.160.150">
    <property type="entry name" value="Lipoprotein like domain"/>
    <property type="match status" value="1"/>
</dbReference>
<evidence type="ECO:0000256" key="1">
    <source>
        <dbReference type="SAM" id="SignalP"/>
    </source>
</evidence>
<evidence type="ECO:0000313" key="3">
    <source>
        <dbReference type="Proteomes" id="UP000324298"/>
    </source>
</evidence>
<dbReference type="Proteomes" id="UP000324298">
    <property type="component" value="Unassembled WGS sequence"/>
</dbReference>
<protein>
    <recommendedName>
        <fullName evidence="4">Lipopolysaccharide-assembly</fullName>
    </recommendedName>
</protein>
<dbReference type="RefSeq" id="WP_149305825.1">
    <property type="nucleotide sequence ID" value="NZ_SRSD01000001.1"/>
</dbReference>
<dbReference type="Pfam" id="PF04390">
    <property type="entry name" value="LptE"/>
    <property type="match status" value="1"/>
</dbReference>
<dbReference type="OrthoDB" id="5511003at2"/>
<comment type="caution">
    <text evidence="2">The sequence shown here is derived from an EMBL/GenBank/DDBJ whole genome shotgun (WGS) entry which is preliminary data.</text>
</comment>
<accession>A0A5A9XQI6</accession>
<gene>
    <name evidence="2" type="ORF">ET418_01620</name>
</gene>
<dbReference type="InterPro" id="IPR007485">
    <property type="entry name" value="LPS_assembly_LptE"/>
</dbReference>
<feature type="chain" id="PRO_5022840598" description="Lipopolysaccharide-assembly" evidence="1">
    <location>
        <begin position="30"/>
        <end position="176"/>
    </location>
</feature>
<sequence length="176" mass="19118">MSFGGLFRSFLLLLLCCTLLCAGCGYRFAGTAGNTLATGQSIWVAFIVNETVSPTAQTVIRRALYEESHTMRGLYPADKEAAADLRVRGKLASYTLKAVSYSAADQVKEYRLTISVDLELHKKGGTAPVWKGTVQAFQDFPASTDLALQHNAEEAALKAASRTLADRFLVTVEQAY</sequence>
<proteinExistence type="predicted"/>
<organism evidence="2 3">
    <name type="scientific">Oryzomonas rubra</name>
    <dbReference type="NCBI Taxonomy" id="2509454"/>
    <lineage>
        <taxon>Bacteria</taxon>
        <taxon>Pseudomonadati</taxon>
        <taxon>Thermodesulfobacteriota</taxon>
        <taxon>Desulfuromonadia</taxon>
        <taxon>Geobacterales</taxon>
        <taxon>Geobacteraceae</taxon>
        <taxon>Oryzomonas</taxon>
    </lineage>
</organism>